<dbReference type="SUPFAM" id="SSF55874">
    <property type="entry name" value="ATPase domain of HSP90 chaperone/DNA topoisomerase II/histidine kinase"/>
    <property type="match status" value="1"/>
</dbReference>
<keyword evidence="3" id="KW-0597">Phosphoprotein</keyword>
<evidence type="ECO:0000259" key="4">
    <source>
        <dbReference type="PROSITE" id="PS50109"/>
    </source>
</evidence>
<dbReference type="SUPFAM" id="SSF55785">
    <property type="entry name" value="PYP-like sensor domain (PAS domain)"/>
    <property type="match status" value="1"/>
</dbReference>
<dbReference type="InterPro" id="IPR000700">
    <property type="entry name" value="PAS-assoc_C"/>
</dbReference>
<sequence>MESSERSDLHTLHVSRYEQLVRTVADYAIYMLDLEGHVVSWNLGAERIKGYRADEVIGRHFSMFFTPQDCADGRPAWLLNRALSTGGVQDEGWRQRKDGTQFWALAALDVIRDEDGTVVGLAKITRDITDRREAALQLDVMRAQLFQAQKLEALGQLTGGMAHDFNNLLTIIIGSAKLAMNSKDPQRTQRLLQHIVDAGERGSQVTQQLLGFARRKAFSSSRVNVGELVASSQALLSQALPKDMQLVVQLDSELSDIEVDASQLQMVLLNLIFNARDAMGTSGQIELRACNHRLHGEWEGLEGDFVLISVSDTGRGIDPSVLPRIFEPFFTTKGFGKGTGLGLSQVYGFARQSNGCIRVDSEPGRGTCMSLCLPVWPSTDSDNPHKG</sequence>
<feature type="domain" description="PAC" evidence="6">
    <location>
        <begin position="88"/>
        <end position="140"/>
    </location>
</feature>
<dbReference type="PROSITE" id="PS50109">
    <property type="entry name" value="HIS_KIN"/>
    <property type="match status" value="1"/>
</dbReference>
<dbReference type="PANTHER" id="PTHR43065">
    <property type="entry name" value="SENSOR HISTIDINE KINASE"/>
    <property type="match status" value="1"/>
</dbReference>
<feature type="domain" description="Histidine kinase" evidence="4">
    <location>
        <begin position="160"/>
        <end position="377"/>
    </location>
</feature>
<dbReference type="SUPFAM" id="SSF47384">
    <property type="entry name" value="Homodimeric domain of signal transducing histidine kinase"/>
    <property type="match status" value="1"/>
</dbReference>
<evidence type="ECO:0000313" key="8">
    <source>
        <dbReference type="EMBL" id="NER64067.1"/>
    </source>
</evidence>
<dbReference type="SMART" id="SM00086">
    <property type="entry name" value="PAC"/>
    <property type="match status" value="1"/>
</dbReference>
<protein>
    <recommendedName>
        <fullName evidence="2">histidine kinase</fullName>
        <ecNumber evidence="2">2.7.13.3</ecNumber>
    </recommendedName>
</protein>
<dbReference type="CDD" id="cd00130">
    <property type="entry name" value="PAS"/>
    <property type="match status" value="1"/>
</dbReference>
<evidence type="ECO:0000313" key="9">
    <source>
        <dbReference type="Proteomes" id="UP000480410"/>
    </source>
</evidence>
<dbReference type="Pfam" id="PF02518">
    <property type="entry name" value="HATPase_c"/>
    <property type="match status" value="1"/>
</dbReference>
<dbReference type="Gene3D" id="1.10.287.130">
    <property type="match status" value="1"/>
</dbReference>
<dbReference type="AlphaFoldDB" id="A0A6B3NWT2"/>
<dbReference type="PROSITE" id="PS50112">
    <property type="entry name" value="PAS"/>
    <property type="match status" value="1"/>
</dbReference>
<comment type="catalytic activity">
    <reaction evidence="1">
        <text>ATP + protein L-histidine = ADP + protein N-phospho-L-histidine.</text>
        <dbReference type="EC" id="2.7.13.3"/>
    </reaction>
</comment>
<dbReference type="EMBL" id="JAAHBU010000111">
    <property type="protein sequence ID" value="NER64067.1"/>
    <property type="molecule type" value="Genomic_DNA"/>
</dbReference>
<dbReference type="CDD" id="cd00082">
    <property type="entry name" value="HisKA"/>
    <property type="match status" value="1"/>
</dbReference>
<evidence type="ECO:0000259" key="5">
    <source>
        <dbReference type="PROSITE" id="PS50112"/>
    </source>
</evidence>
<dbReference type="Proteomes" id="UP000480410">
    <property type="component" value="Unassembled WGS sequence"/>
</dbReference>
<dbReference type="Gene3D" id="3.30.565.10">
    <property type="entry name" value="Histidine kinase-like ATPase, C-terminal domain"/>
    <property type="match status" value="1"/>
</dbReference>
<gene>
    <name evidence="7" type="ORF">G3435_07940</name>
    <name evidence="8" type="ORF">G3436_09410</name>
</gene>
<comment type="caution">
    <text evidence="8">The sequence shown here is derived from an EMBL/GenBank/DDBJ whole genome shotgun (WGS) entry which is preliminary data.</text>
</comment>
<dbReference type="InterPro" id="IPR001610">
    <property type="entry name" value="PAC"/>
</dbReference>
<dbReference type="SMART" id="SM00388">
    <property type="entry name" value="HisKA"/>
    <property type="match status" value="1"/>
</dbReference>
<dbReference type="InterPro" id="IPR003661">
    <property type="entry name" value="HisK_dim/P_dom"/>
</dbReference>
<evidence type="ECO:0000313" key="7">
    <source>
        <dbReference type="EMBL" id="NER59920.1"/>
    </source>
</evidence>
<dbReference type="EMBL" id="JAAHBV010000149">
    <property type="protein sequence ID" value="NER59920.1"/>
    <property type="molecule type" value="Genomic_DNA"/>
</dbReference>
<evidence type="ECO:0000313" key="10">
    <source>
        <dbReference type="Proteomes" id="UP000482634"/>
    </source>
</evidence>
<evidence type="ECO:0000256" key="3">
    <source>
        <dbReference type="ARBA" id="ARBA00022553"/>
    </source>
</evidence>
<keyword evidence="10" id="KW-1185">Reference proteome</keyword>
<dbReference type="InterPro" id="IPR003594">
    <property type="entry name" value="HATPase_dom"/>
</dbReference>
<dbReference type="PRINTS" id="PR00344">
    <property type="entry name" value="BCTRLSENSOR"/>
</dbReference>
<dbReference type="GO" id="GO:0000155">
    <property type="term" value="F:phosphorelay sensor kinase activity"/>
    <property type="evidence" value="ECO:0007669"/>
    <property type="project" value="InterPro"/>
</dbReference>
<dbReference type="Pfam" id="PF00512">
    <property type="entry name" value="HisKA"/>
    <property type="match status" value="1"/>
</dbReference>
<dbReference type="PROSITE" id="PS50113">
    <property type="entry name" value="PAC"/>
    <property type="match status" value="1"/>
</dbReference>
<dbReference type="InterPro" id="IPR036097">
    <property type="entry name" value="HisK_dim/P_sf"/>
</dbReference>
<feature type="domain" description="PAS" evidence="5">
    <location>
        <begin position="13"/>
        <end position="86"/>
    </location>
</feature>
<dbReference type="SMART" id="SM00387">
    <property type="entry name" value="HATPase_c"/>
    <property type="match status" value="1"/>
</dbReference>
<proteinExistence type="predicted"/>
<dbReference type="RefSeq" id="WP_163943928.1">
    <property type="nucleotide sequence ID" value="NZ_JAAHBU010000111.1"/>
</dbReference>
<dbReference type="EC" id="2.7.13.3" evidence="2"/>
<dbReference type="Gene3D" id="3.30.450.20">
    <property type="entry name" value="PAS domain"/>
    <property type="match status" value="1"/>
</dbReference>
<name>A0A6B3NWT2_9PSED</name>
<dbReference type="InterPro" id="IPR004358">
    <property type="entry name" value="Sig_transdc_His_kin-like_C"/>
</dbReference>
<evidence type="ECO:0000256" key="1">
    <source>
        <dbReference type="ARBA" id="ARBA00000085"/>
    </source>
</evidence>
<organism evidence="8 10">
    <name type="scientific">Pseudomonas brassicae</name>
    <dbReference type="NCBI Taxonomy" id="2708063"/>
    <lineage>
        <taxon>Bacteria</taxon>
        <taxon>Pseudomonadati</taxon>
        <taxon>Pseudomonadota</taxon>
        <taxon>Gammaproteobacteria</taxon>
        <taxon>Pseudomonadales</taxon>
        <taxon>Pseudomonadaceae</taxon>
        <taxon>Pseudomonas</taxon>
    </lineage>
</organism>
<dbReference type="InterPro" id="IPR036890">
    <property type="entry name" value="HATPase_C_sf"/>
</dbReference>
<dbReference type="NCBIfam" id="TIGR00229">
    <property type="entry name" value="sensory_box"/>
    <property type="match status" value="1"/>
</dbReference>
<evidence type="ECO:0000259" key="6">
    <source>
        <dbReference type="PROSITE" id="PS50113"/>
    </source>
</evidence>
<accession>A0A6B3NWT2</accession>
<dbReference type="InterPro" id="IPR000014">
    <property type="entry name" value="PAS"/>
</dbReference>
<dbReference type="Proteomes" id="UP000482634">
    <property type="component" value="Unassembled WGS sequence"/>
</dbReference>
<dbReference type="InterPro" id="IPR035965">
    <property type="entry name" value="PAS-like_dom_sf"/>
</dbReference>
<dbReference type="SMART" id="SM00091">
    <property type="entry name" value="PAS"/>
    <property type="match status" value="1"/>
</dbReference>
<dbReference type="InterPro" id="IPR005467">
    <property type="entry name" value="His_kinase_dom"/>
</dbReference>
<reference evidence="9 10" key="1">
    <citation type="submission" date="2020-02" db="EMBL/GenBank/DDBJ databases">
        <title>Broccoli isolated Pseudomonas sp.</title>
        <authorList>
            <person name="Fujikawa T."/>
            <person name="Sawada H."/>
        </authorList>
    </citation>
    <scope>NUCLEOTIDE SEQUENCE [LARGE SCALE GENOMIC DNA]</scope>
    <source>
        <strain evidence="8 10">MAFF212427</strain>
        <strain evidence="7 9">MAFF212428</strain>
    </source>
</reference>
<dbReference type="PANTHER" id="PTHR43065:SF49">
    <property type="entry name" value="HISTIDINE KINASE"/>
    <property type="match status" value="1"/>
</dbReference>
<accession>A0A6M0D263</accession>
<dbReference type="Pfam" id="PF13426">
    <property type="entry name" value="PAS_9"/>
    <property type="match status" value="1"/>
</dbReference>
<evidence type="ECO:0000256" key="2">
    <source>
        <dbReference type="ARBA" id="ARBA00012438"/>
    </source>
</evidence>